<proteinExistence type="predicted"/>
<comment type="caution">
    <text evidence="2">The sequence shown here is derived from an EMBL/GenBank/DDBJ whole genome shotgun (WGS) entry which is preliminary data.</text>
</comment>
<dbReference type="SUPFAM" id="SSF53254">
    <property type="entry name" value="Phosphoglycerate mutase-like"/>
    <property type="match status" value="1"/>
</dbReference>
<name>A0A8J3KLR4_9ACTN</name>
<dbReference type="PANTHER" id="PTHR20935">
    <property type="entry name" value="PHOSPHOGLYCERATE MUTASE-RELATED"/>
    <property type="match status" value="1"/>
</dbReference>
<dbReference type="AlphaFoldDB" id="A0A8J3KLR4"/>
<dbReference type="CDD" id="cd07067">
    <property type="entry name" value="HP_PGM_like"/>
    <property type="match status" value="1"/>
</dbReference>
<dbReference type="Proteomes" id="UP000659904">
    <property type="component" value="Unassembled WGS sequence"/>
</dbReference>
<keyword evidence="1" id="KW-0378">Hydrolase</keyword>
<accession>A0A8J3KLR4</accession>
<dbReference type="GO" id="GO:0016787">
    <property type="term" value="F:hydrolase activity"/>
    <property type="evidence" value="ECO:0007669"/>
    <property type="project" value="UniProtKB-KW"/>
</dbReference>
<dbReference type="RefSeq" id="WP_308440437.1">
    <property type="nucleotide sequence ID" value="NZ_BONH01000021.1"/>
</dbReference>
<protein>
    <submittedName>
        <fullName evidence="2">Phosphoglycerate mutase</fullName>
    </submittedName>
</protein>
<evidence type="ECO:0000313" key="3">
    <source>
        <dbReference type="Proteomes" id="UP000659904"/>
    </source>
</evidence>
<reference evidence="2 3" key="1">
    <citation type="submission" date="2021-01" db="EMBL/GenBank/DDBJ databases">
        <title>Whole genome shotgun sequence of Catellatospora citrea NBRC 14495.</title>
        <authorList>
            <person name="Komaki H."/>
            <person name="Tamura T."/>
        </authorList>
    </citation>
    <scope>NUCLEOTIDE SEQUENCE [LARGE SCALE GENOMIC DNA]</scope>
    <source>
        <strain evidence="2 3">NBRC 14495</strain>
    </source>
</reference>
<dbReference type="Gene3D" id="3.40.50.1240">
    <property type="entry name" value="Phosphoglycerate mutase-like"/>
    <property type="match status" value="1"/>
</dbReference>
<keyword evidence="3" id="KW-1185">Reference proteome</keyword>
<dbReference type="Pfam" id="PF00300">
    <property type="entry name" value="His_Phos_1"/>
    <property type="match status" value="2"/>
</dbReference>
<sequence>MIANRLLYLVRHGEATADGELTEAGREQARLTGARLASVPFASVQHSPVARAAQTAALITAHLPGVPVEQTPLAGDYVPYVPPAAELPAFARGFLDGYSPAEIAEGAALIEAAQARYTAPAEHDTHELVVTHNFLIGWLVRHALDAPPARWIGINQANCGITVLLYRAGRPPSLVSFNDLAHLPERLRWTGFPPQLHV</sequence>
<dbReference type="EMBL" id="BONH01000021">
    <property type="protein sequence ID" value="GIF99528.1"/>
    <property type="molecule type" value="Genomic_DNA"/>
</dbReference>
<dbReference type="PANTHER" id="PTHR20935:SF0">
    <property type="entry name" value="SERINE_THREONINE-PROTEIN PHOSPHATASE PGAM5, MITOCHONDRIAL"/>
    <property type="match status" value="1"/>
</dbReference>
<dbReference type="InterPro" id="IPR051021">
    <property type="entry name" value="Mito_Ser/Thr_phosphatase"/>
</dbReference>
<organism evidence="2 3">
    <name type="scientific">Catellatospora citrea</name>
    <dbReference type="NCBI Taxonomy" id="53366"/>
    <lineage>
        <taxon>Bacteria</taxon>
        <taxon>Bacillati</taxon>
        <taxon>Actinomycetota</taxon>
        <taxon>Actinomycetes</taxon>
        <taxon>Micromonosporales</taxon>
        <taxon>Micromonosporaceae</taxon>
        <taxon>Catellatospora</taxon>
    </lineage>
</organism>
<dbReference type="InterPro" id="IPR013078">
    <property type="entry name" value="His_Pase_superF_clade-1"/>
</dbReference>
<gene>
    <name evidence="2" type="ORF">Cci01nite_46220</name>
</gene>
<dbReference type="InterPro" id="IPR029033">
    <property type="entry name" value="His_PPase_superfam"/>
</dbReference>
<dbReference type="SMART" id="SM00855">
    <property type="entry name" value="PGAM"/>
    <property type="match status" value="1"/>
</dbReference>
<evidence type="ECO:0000256" key="1">
    <source>
        <dbReference type="ARBA" id="ARBA00022801"/>
    </source>
</evidence>
<evidence type="ECO:0000313" key="2">
    <source>
        <dbReference type="EMBL" id="GIF99528.1"/>
    </source>
</evidence>